<dbReference type="RefSeq" id="WP_145357795.1">
    <property type="nucleotide sequence ID" value="NZ_CP036265.1"/>
</dbReference>
<dbReference type="EMBL" id="CP036265">
    <property type="protein sequence ID" value="QDT14949.1"/>
    <property type="molecule type" value="Genomic_DNA"/>
</dbReference>
<reference evidence="2 3" key="1">
    <citation type="submission" date="2019-02" db="EMBL/GenBank/DDBJ databases">
        <title>Deep-cultivation of Planctomycetes and their phenomic and genomic characterization uncovers novel biology.</title>
        <authorList>
            <person name="Wiegand S."/>
            <person name="Jogler M."/>
            <person name="Boedeker C."/>
            <person name="Pinto D."/>
            <person name="Vollmers J."/>
            <person name="Rivas-Marin E."/>
            <person name="Kohn T."/>
            <person name="Peeters S.H."/>
            <person name="Heuer A."/>
            <person name="Rast P."/>
            <person name="Oberbeckmann S."/>
            <person name="Bunk B."/>
            <person name="Jeske O."/>
            <person name="Meyerdierks A."/>
            <person name="Storesund J.E."/>
            <person name="Kallscheuer N."/>
            <person name="Luecker S."/>
            <person name="Lage O.M."/>
            <person name="Pohl T."/>
            <person name="Merkel B.J."/>
            <person name="Hornburger P."/>
            <person name="Mueller R.-W."/>
            <person name="Bruemmer F."/>
            <person name="Labrenz M."/>
            <person name="Spormann A.M."/>
            <person name="Op den Camp H."/>
            <person name="Overmann J."/>
            <person name="Amann R."/>
            <person name="Jetten M.S.M."/>
            <person name="Mascher T."/>
            <person name="Medema M.H."/>
            <person name="Devos D.P."/>
            <person name="Kaster A.-K."/>
            <person name="Ovreas L."/>
            <person name="Rohde M."/>
            <person name="Galperin M.Y."/>
            <person name="Jogler C."/>
        </authorList>
    </citation>
    <scope>NUCLEOTIDE SEQUENCE [LARGE SCALE GENOMIC DNA]</scope>
    <source>
        <strain evidence="2 3">CA12</strain>
    </source>
</reference>
<evidence type="ECO:0000313" key="2">
    <source>
        <dbReference type="EMBL" id="QDT14949.1"/>
    </source>
</evidence>
<evidence type="ECO:0000313" key="3">
    <source>
        <dbReference type="Proteomes" id="UP000318741"/>
    </source>
</evidence>
<dbReference type="OrthoDB" id="1492287at2"/>
<dbReference type="SUPFAM" id="SSF109604">
    <property type="entry name" value="HD-domain/PDEase-like"/>
    <property type="match status" value="1"/>
</dbReference>
<organism evidence="2 3">
    <name type="scientific">Alienimonas californiensis</name>
    <dbReference type="NCBI Taxonomy" id="2527989"/>
    <lineage>
        <taxon>Bacteria</taxon>
        <taxon>Pseudomonadati</taxon>
        <taxon>Planctomycetota</taxon>
        <taxon>Planctomycetia</taxon>
        <taxon>Planctomycetales</taxon>
        <taxon>Planctomycetaceae</taxon>
        <taxon>Alienimonas</taxon>
    </lineage>
</organism>
<gene>
    <name evidence="2" type="ORF">CA12_10290</name>
</gene>
<feature type="domain" description="HD" evidence="1">
    <location>
        <begin position="152"/>
        <end position="280"/>
    </location>
</feature>
<name>A0A517P6E1_9PLAN</name>
<dbReference type="Gene3D" id="1.10.3210.10">
    <property type="entry name" value="Hypothetical protein af1432"/>
    <property type="match status" value="1"/>
</dbReference>
<protein>
    <recommendedName>
        <fullName evidence="1">HD domain-containing protein</fullName>
    </recommendedName>
</protein>
<dbReference type="Proteomes" id="UP000318741">
    <property type="component" value="Chromosome"/>
</dbReference>
<dbReference type="KEGG" id="acaf:CA12_10290"/>
<proteinExistence type="predicted"/>
<evidence type="ECO:0000259" key="1">
    <source>
        <dbReference type="Pfam" id="PF13023"/>
    </source>
</evidence>
<dbReference type="AlphaFoldDB" id="A0A517P6E1"/>
<accession>A0A517P6E1</accession>
<keyword evidence="3" id="KW-1185">Reference proteome</keyword>
<sequence>MTPQPADGPTPAQLAALRPLLAEMNDLKRVRAALSDPTGTFAADRFRGAWAMLLEGHDPAAVAYSEAAAAVAAARLGGIDARVLADAGLEEPAIADVLRRSIAHWADALPDPLPAALAAAAGDLPLADEATAARLEELFDEETAPPFAEVLDRLADAPRRGDAGPVFASGESHADHCYLVAVYSVLLAPLYQADAGTVFLAALSHHLHNAFLPDAGSAGEKVLGEHWEPITETFTQRCLDALPGPLADEVSDARRRLANADTPEGRCFHAADRLDGELQREFCERPAS</sequence>
<dbReference type="Pfam" id="PF13023">
    <property type="entry name" value="HD_3"/>
    <property type="match status" value="1"/>
</dbReference>
<dbReference type="InterPro" id="IPR006674">
    <property type="entry name" value="HD_domain"/>
</dbReference>